<reference evidence="2 3" key="1">
    <citation type="journal article" date="2015" name="Genome Biol. Evol.">
        <title>Comparative Genomics of a Bacterivorous Green Alga Reveals Evolutionary Causalities and Consequences of Phago-Mixotrophic Mode of Nutrition.</title>
        <authorList>
            <person name="Burns J.A."/>
            <person name="Paasch A."/>
            <person name="Narechania A."/>
            <person name="Kim E."/>
        </authorList>
    </citation>
    <scope>NUCLEOTIDE SEQUENCE [LARGE SCALE GENOMIC DNA]</scope>
    <source>
        <strain evidence="2 3">PLY_AMNH</strain>
    </source>
</reference>
<feature type="region of interest" description="Disordered" evidence="1">
    <location>
        <begin position="117"/>
        <end position="204"/>
    </location>
</feature>
<evidence type="ECO:0000256" key="1">
    <source>
        <dbReference type="SAM" id="MobiDB-lite"/>
    </source>
</evidence>
<proteinExistence type="predicted"/>
<name>A0AAE0FLD9_9CHLO</name>
<dbReference type="Proteomes" id="UP001190700">
    <property type="component" value="Unassembled WGS sequence"/>
</dbReference>
<feature type="compositionally biased region" description="Low complexity" evidence="1">
    <location>
        <begin position="153"/>
        <end position="167"/>
    </location>
</feature>
<evidence type="ECO:0000313" key="3">
    <source>
        <dbReference type="Proteomes" id="UP001190700"/>
    </source>
</evidence>
<protein>
    <submittedName>
        <fullName evidence="2">Uncharacterized protein</fullName>
    </submittedName>
</protein>
<accession>A0AAE0FLD9</accession>
<dbReference type="AlphaFoldDB" id="A0AAE0FLD9"/>
<gene>
    <name evidence="2" type="ORF">CYMTET_29251</name>
</gene>
<keyword evidence="3" id="KW-1185">Reference proteome</keyword>
<evidence type="ECO:0000313" key="2">
    <source>
        <dbReference type="EMBL" id="KAK3261864.1"/>
    </source>
</evidence>
<feature type="compositionally biased region" description="Polar residues" evidence="1">
    <location>
        <begin position="118"/>
        <end position="149"/>
    </location>
</feature>
<comment type="caution">
    <text evidence="2">The sequence shown here is derived from an EMBL/GenBank/DDBJ whole genome shotgun (WGS) entry which is preliminary data.</text>
</comment>
<organism evidence="2 3">
    <name type="scientific">Cymbomonas tetramitiformis</name>
    <dbReference type="NCBI Taxonomy" id="36881"/>
    <lineage>
        <taxon>Eukaryota</taxon>
        <taxon>Viridiplantae</taxon>
        <taxon>Chlorophyta</taxon>
        <taxon>Pyramimonadophyceae</taxon>
        <taxon>Pyramimonadales</taxon>
        <taxon>Pyramimonadaceae</taxon>
        <taxon>Cymbomonas</taxon>
    </lineage>
</organism>
<sequence>MASNQVTPGSTSGMNPMWKEACWRILAQERRPLHVYTLTWRCISGEAPIVHNTNRWPWNAVWACLKNSPTDFKSYGNQIFDIATASADPSKAVLEAAKKEGYDSEPQLKQLVQQQLQNANNASKPTGSTLTTPNASLQTQNRSMDTPTSVPYFPASTPTSASFSSSSPGHFAVPEPRHAPSLQQHASATSMGRHASPDLLSQPVPNTPQNYFPYCSIALVPSTHPLFLYL</sequence>
<feature type="compositionally biased region" description="Polar residues" evidence="1">
    <location>
        <begin position="181"/>
        <end position="190"/>
    </location>
</feature>
<dbReference type="EMBL" id="LGRX02016594">
    <property type="protein sequence ID" value="KAK3261864.1"/>
    <property type="molecule type" value="Genomic_DNA"/>
</dbReference>